<dbReference type="Pfam" id="PF14886">
    <property type="entry name" value="FAM183"/>
    <property type="match status" value="1"/>
</dbReference>
<dbReference type="InterPro" id="IPR029214">
    <property type="entry name" value="CFAP144"/>
</dbReference>
<evidence type="ECO:0000256" key="3">
    <source>
        <dbReference type="ARBA" id="ARBA00022490"/>
    </source>
</evidence>
<accession>A0AA85APK0</accession>
<sequence length="153" mass="18298">MSGITQSYYEMHRIQKREFSMSDSSNNKIPNYVHQAVIMSETIKKELKHQKIFTEYSINPFKKMYPLADKPNRIQEADAEDKHFAKVIQRASLEPPKKYIEPQTENQEYGWISQPLMEIDRSDPRFYHPKVACEMTKFMDAYWKLNEQRKLNS</sequence>
<dbReference type="GO" id="GO:0005856">
    <property type="term" value="C:cytoskeleton"/>
    <property type="evidence" value="ECO:0007669"/>
    <property type="project" value="UniProtKB-SubCell"/>
</dbReference>
<organism evidence="7 8">
    <name type="scientific">Schistosoma margrebowiei</name>
    <dbReference type="NCBI Taxonomy" id="48269"/>
    <lineage>
        <taxon>Eukaryota</taxon>
        <taxon>Metazoa</taxon>
        <taxon>Spiralia</taxon>
        <taxon>Lophotrochozoa</taxon>
        <taxon>Platyhelminthes</taxon>
        <taxon>Trematoda</taxon>
        <taxon>Digenea</taxon>
        <taxon>Strigeidida</taxon>
        <taxon>Schistosomatoidea</taxon>
        <taxon>Schistosomatidae</taxon>
        <taxon>Schistosoma</taxon>
    </lineage>
</organism>
<evidence type="ECO:0000256" key="4">
    <source>
        <dbReference type="ARBA" id="ARBA00023212"/>
    </source>
</evidence>
<dbReference type="PANTHER" id="PTHR33865">
    <property type="entry name" value="PROTEIN FAM183B"/>
    <property type="match status" value="1"/>
</dbReference>
<evidence type="ECO:0000256" key="2">
    <source>
        <dbReference type="ARBA" id="ARBA00004245"/>
    </source>
</evidence>
<dbReference type="PANTHER" id="PTHR33865:SF3">
    <property type="entry name" value="PROTEIN FAM183B"/>
    <property type="match status" value="1"/>
</dbReference>
<reference evidence="8 9" key="1">
    <citation type="submission" date="2023-11" db="UniProtKB">
        <authorList>
            <consortium name="WormBaseParasite"/>
        </authorList>
    </citation>
    <scope>IDENTIFICATION</scope>
</reference>
<protein>
    <recommendedName>
        <fullName evidence="10">Protein FAM183A</fullName>
    </recommendedName>
</protein>
<evidence type="ECO:0000256" key="1">
    <source>
        <dbReference type="ARBA" id="ARBA00004138"/>
    </source>
</evidence>
<dbReference type="AlphaFoldDB" id="A0AA85APK0"/>
<keyword evidence="4" id="KW-0206">Cytoskeleton</keyword>
<keyword evidence="3" id="KW-0963">Cytoplasm</keyword>
<evidence type="ECO:0000313" key="7">
    <source>
        <dbReference type="Proteomes" id="UP000050790"/>
    </source>
</evidence>
<evidence type="ECO:0000313" key="8">
    <source>
        <dbReference type="WBParaSite" id="SMRG1_9630.1"/>
    </source>
</evidence>
<keyword evidence="5" id="KW-0966">Cell projection</keyword>
<dbReference type="WBParaSite" id="SMRG1_9630.1">
    <property type="protein sequence ID" value="SMRG1_9630.1"/>
    <property type="gene ID" value="SMRG1_9630"/>
</dbReference>
<dbReference type="WBParaSite" id="SMRG1_9630.2">
    <property type="protein sequence ID" value="SMRG1_9630.2"/>
    <property type="gene ID" value="SMRG1_9630"/>
</dbReference>
<proteinExistence type="inferred from homology"/>
<dbReference type="GO" id="GO:0097546">
    <property type="term" value="C:ciliary base"/>
    <property type="evidence" value="ECO:0007669"/>
    <property type="project" value="TreeGrafter"/>
</dbReference>
<comment type="similarity">
    <text evidence="6">Belongs to the CFAP144 family.</text>
</comment>
<evidence type="ECO:0000256" key="5">
    <source>
        <dbReference type="ARBA" id="ARBA00023273"/>
    </source>
</evidence>
<evidence type="ECO:0008006" key="10">
    <source>
        <dbReference type="Google" id="ProtNLM"/>
    </source>
</evidence>
<dbReference type="Proteomes" id="UP000050790">
    <property type="component" value="Unassembled WGS sequence"/>
</dbReference>
<evidence type="ECO:0000313" key="9">
    <source>
        <dbReference type="WBParaSite" id="SMRG1_9630.2"/>
    </source>
</evidence>
<evidence type="ECO:0000256" key="6">
    <source>
        <dbReference type="ARBA" id="ARBA00034777"/>
    </source>
</evidence>
<comment type="subcellular location">
    <subcellularLocation>
        <location evidence="1">Cell projection</location>
        <location evidence="1">Cilium</location>
    </subcellularLocation>
    <subcellularLocation>
        <location evidence="2">Cytoplasm</location>
        <location evidence="2">Cytoskeleton</location>
    </subcellularLocation>
</comment>
<name>A0AA85APK0_9TREM</name>